<dbReference type="EMBL" id="AP026798">
    <property type="protein sequence ID" value="BDR53117.1"/>
    <property type="molecule type" value="Genomic_DNA"/>
</dbReference>
<dbReference type="SFLD" id="SFLDG01129">
    <property type="entry name" value="C1.5:_HAD__Beta-PGM__Phosphata"/>
    <property type="match status" value="1"/>
</dbReference>
<accession>A0ABN6SDF0</accession>
<dbReference type="Gene3D" id="3.40.50.1000">
    <property type="entry name" value="HAD superfamily/HAD-like"/>
    <property type="match status" value="1"/>
</dbReference>
<dbReference type="PANTHER" id="PTHR18901:SF38">
    <property type="entry name" value="PSEUDOURIDINE-5'-PHOSPHATASE"/>
    <property type="match status" value="1"/>
</dbReference>
<proteinExistence type="predicted"/>
<dbReference type="InterPro" id="IPR023214">
    <property type="entry name" value="HAD_sf"/>
</dbReference>
<dbReference type="PANTHER" id="PTHR18901">
    <property type="entry name" value="2-DEOXYGLUCOSE-6-PHOSPHATE PHOSPHATASE 2"/>
    <property type="match status" value="1"/>
</dbReference>
<name>A0ABN6SDF0_9BIFI</name>
<dbReference type="SFLD" id="SFLDS00003">
    <property type="entry name" value="Haloacid_Dehalogenase"/>
    <property type="match status" value="1"/>
</dbReference>
<evidence type="ECO:0000313" key="1">
    <source>
        <dbReference type="EMBL" id="BDR53117.1"/>
    </source>
</evidence>
<dbReference type="Pfam" id="PF00702">
    <property type="entry name" value="Hydrolase"/>
    <property type="match status" value="1"/>
</dbReference>
<dbReference type="SUPFAM" id="SSF56784">
    <property type="entry name" value="HAD-like"/>
    <property type="match status" value="1"/>
</dbReference>
<evidence type="ECO:0000313" key="2">
    <source>
        <dbReference type="Proteomes" id="UP001321766"/>
    </source>
</evidence>
<dbReference type="InterPro" id="IPR006439">
    <property type="entry name" value="HAD-SF_hydro_IA"/>
</dbReference>
<keyword evidence="2" id="KW-1185">Reference proteome</keyword>
<reference evidence="1 2" key="1">
    <citation type="journal article" date="2023" name="Microbiol. Spectr.">
        <title>Symbiosis of Carpenter Bees with Uncharacterized Lactic Acid Bacteria Showing NAD Auxotrophy.</title>
        <authorList>
            <person name="Kawasaki S."/>
            <person name="Ozawa K."/>
            <person name="Mori T."/>
            <person name="Yamamoto A."/>
            <person name="Ito M."/>
            <person name="Ohkuma M."/>
            <person name="Sakamoto M."/>
            <person name="Matsutani M."/>
        </authorList>
    </citation>
    <scope>NUCLEOTIDE SEQUENCE [LARGE SCALE GENOMIC DNA]</scope>
    <source>
        <strain evidence="1 2">Kim37-2</strain>
    </source>
</reference>
<sequence length="232" mass="25380">MADSRQQVGRGASQTANVGKAAIFDLDGTLLDSMGIWQEIDRRFFARRQIDMPADYASAVASMQTGAIARYTIERFGLREEPQALVDEWNDDAQLLYATAVQPKPHALQYLASLKASGAKLAVATSLPPRLRQAALEHAQMTACFDHVCSVDDAQSIGKEEPTIYLLAARQLRVEPADCTVFEDLLVAVRSAHRAGMKAWAMYDESSAQDWPTIEAEADGAIYDFAQAPATL</sequence>
<protein>
    <submittedName>
        <fullName evidence="1">Beta-phosphoglucomutase</fullName>
    </submittedName>
</protein>
<dbReference type="InterPro" id="IPR036412">
    <property type="entry name" value="HAD-like_sf"/>
</dbReference>
<gene>
    <name evidence="1" type="ORF">KIM372_10240</name>
</gene>
<dbReference type="CDD" id="cd07505">
    <property type="entry name" value="HAD_BPGM-like"/>
    <property type="match status" value="1"/>
</dbReference>
<dbReference type="InterPro" id="IPR023198">
    <property type="entry name" value="PGP-like_dom2"/>
</dbReference>
<dbReference type="Gene3D" id="1.10.150.240">
    <property type="entry name" value="Putative phosphatase, domain 2"/>
    <property type="match status" value="1"/>
</dbReference>
<dbReference type="Proteomes" id="UP001321766">
    <property type="component" value="Chromosome"/>
</dbReference>
<dbReference type="NCBIfam" id="TIGR01509">
    <property type="entry name" value="HAD-SF-IA-v3"/>
    <property type="match status" value="1"/>
</dbReference>
<organism evidence="1 2">
    <name type="scientific">Bombiscardovia nodaiensis</name>
    <dbReference type="NCBI Taxonomy" id="2932181"/>
    <lineage>
        <taxon>Bacteria</taxon>
        <taxon>Bacillati</taxon>
        <taxon>Actinomycetota</taxon>
        <taxon>Actinomycetes</taxon>
        <taxon>Bifidobacteriales</taxon>
        <taxon>Bifidobacteriaceae</taxon>
        <taxon>Bombiscardovia</taxon>
    </lineage>
</organism>